<accession>A0A383E487</accession>
<gene>
    <name evidence="1" type="ORF">METZ01_LOCUS504117</name>
</gene>
<dbReference type="AlphaFoldDB" id="A0A383E487"/>
<sequence length="53" mass="5206">MRTNICTTAAAACVVTLSGAGGASDSASTATGISRFFNPAISSNGLFIASYDS</sequence>
<organism evidence="1">
    <name type="scientific">marine metagenome</name>
    <dbReference type="NCBI Taxonomy" id="408172"/>
    <lineage>
        <taxon>unclassified sequences</taxon>
        <taxon>metagenomes</taxon>
        <taxon>ecological metagenomes</taxon>
    </lineage>
</organism>
<name>A0A383E487_9ZZZZ</name>
<protein>
    <submittedName>
        <fullName evidence="1">Uncharacterized protein</fullName>
    </submittedName>
</protein>
<evidence type="ECO:0000313" key="1">
    <source>
        <dbReference type="EMBL" id="SVE51263.1"/>
    </source>
</evidence>
<reference evidence="1" key="1">
    <citation type="submission" date="2018-05" db="EMBL/GenBank/DDBJ databases">
        <authorList>
            <person name="Lanie J.A."/>
            <person name="Ng W.-L."/>
            <person name="Kazmierczak K.M."/>
            <person name="Andrzejewski T.M."/>
            <person name="Davidsen T.M."/>
            <person name="Wayne K.J."/>
            <person name="Tettelin H."/>
            <person name="Glass J.I."/>
            <person name="Rusch D."/>
            <person name="Podicherti R."/>
            <person name="Tsui H.-C.T."/>
            <person name="Winkler M.E."/>
        </authorList>
    </citation>
    <scope>NUCLEOTIDE SEQUENCE</scope>
</reference>
<proteinExistence type="predicted"/>
<feature type="non-terminal residue" evidence="1">
    <location>
        <position position="53"/>
    </location>
</feature>
<dbReference type="EMBL" id="UINC01222464">
    <property type="protein sequence ID" value="SVE51263.1"/>
    <property type="molecule type" value="Genomic_DNA"/>
</dbReference>